<evidence type="ECO:0000259" key="1">
    <source>
        <dbReference type="SMART" id="SM00587"/>
    </source>
</evidence>
<proteinExistence type="predicted"/>
<dbReference type="EMBL" id="UYWY01021802">
    <property type="protein sequence ID" value="VDM44919.1"/>
    <property type="molecule type" value="Genomic_DNA"/>
</dbReference>
<evidence type="ECO:0000313" key="3">
    <source>
        <dbReference type="Proteomes" id="UP000050794"/>
    </source>
</evidence>
<sequence>MERVRFSIEGFNDSAKRFPKTSYSFGWLLETVAANDGTFRRRVSRTSVASMEVADIGEGNGYLSKNDDYFHARSVHNRECKFYEKFRSQQIVPLPKIYAIEKFVPGHSQGAIVMEYLGQFGTTIALHESLNMYQPSQIMIQIRNIVKLVAHMHARSLTMNEADLAEYEFPRDVVDGTIDLVRKGAQLSSQMKPQYFEHAYNRMKHLMEKPDFIIYTMTALNKDLGLKAVIANGDLWANNIFWKKNTDGSHGNDVYAIIDWQLMHAGAVGIDLAMCIGICADAHVRREAEKSIFEFYIANLENGLLESGTKIPFTAEQVRACYRRAFVFTAIQMFTFLPFLLSSGSQPSPNFEDVYEARNELMFLRVKMALEDSLRILEDDMPQWLDPSYTYSGLKL</sequence>
<dbReference type="Proteomes" id="UP000050794">
    <property type="component" value="Unassembled WGS sequence"/>
</dbReference>
<dbReference type="Gene3D" id="3.90.1200.10">
    <property type="match status" value="1"/>
</dbReference>
<dbReference type="AlphaFoldDB" id="A0A183UYM8"/>
<dbReference type="SMART" id="SM00587">
    <property type="entry name" value="CHK"/>
    <property type="match status" value="1"/>
</dbReference>
<reference evidence="2 3" key="2">
    <citation type="submission" date="2018-11" db="EMBL/GenBank/DDBJ databases">
        <authorList>
            <consortium name="Pathogen Informatics"/>
        </authorList>
    </citation>
    <scope>NUCLEOTIDE SEQUENCE [LARGE SCALE GENOMIC DNA]</scope>
</reference>
<gene>
    <name evidence="2" type="ORF">TCNE_LOCUS13598</name>
</gene>
<evidence type="ECO:0000313" key="2">
    <source>
        <dbReference type="EMBL" id="VDM44919.1"/>
    </source>
</evidence>
<organism evidence="3 4">
    <name type="scientific">Toxocara canis</name>
    <name type="common">Canine roundworm</name>
    <dbReference type="NCBI Taxonomy" id="6265"/>
    <lineage>
        <taxon>Eukaryota</taxon>
        <taxon>Metazoa</taxon>
        <taxon>Ecdysozoa</taxon>
        <taxon>Nematoda</taxon>
        <taxon>Chromadorea</taxon>
        <taxon>Rhabditida</taxon>
        <taxon>Spirurina</taxon>
        <taxon>Ascaridomorpha</taxon>
        <taxon>Ascaridoidea</taxon>
        <taxon>Toxocaridae</taxon>
        <taxon>Toxocara</taxon>
    </lineage>
</organism>
<dbReference type="WBParaSite" id="TCNE_0001359801-mRNA-1">
    <property type="protein sequence ID" value="TCNE_0001359801-mRNA-1"/>
    <property type="gene ID" value="TCNE_0001359801"/>
</dbReference>
<dbReference type="InterPro" id="IPR052961">
    <property type="entry name" value="Oxido-Kinase-like_Enzymes"/>
</dbReference>
<dbReference type="PANTHER" id="PTHR23020">
    <property type="entry name" value="UNCHARACTERIZED NUCLEAR HORMONE RECEPTOR-RELATED"/>
    <property type="match status" value="1"/>
</dbReference>
<dbReference type="InterPro" id="IPR015897">
    <property type="entry name" value="CHK_kinase-like"/>
</dbReference>
<dbReference type="InterPro" id="IPR011009">
    <property type="entry name" value="Kinase-like_dom_sf"/>
</dbReference>
<accession>A0A183UYM8</accession>
<name>A0A183UYM8_TOXCA</name>
<keyword evidence="3" id="KW-1185">Reference proteome</keyword>
<feature type="domain" description="CHK kinase-like" evidence="1">
    <location>
        <begin position="112"/>
        <end position="306"/>
    </location>
</feature>
<dbReference type="SUPFAM" id="SSF56112">
    <property type="entry name" value="Protein kinase-like (PK-like)"/>
    <property type="match status" value="1"/>
</dbReference>
<dbReference type="Pfam" id="PF07914">
    <property type="entry name" value="DUF1679"/>
    <property type="match status" value="1"/>
</dbReference>
<dbReference type="PANTHER" id="PTHR23020:SF41">
    <property type="entry name" value="AMINOGLYCOSIDE PHOSPHOTRANSFERASE DOMAIN-CONTAINING PROTEIN"/>
    <property type="match status" value="1"/>
</dbReference>
<evidence type="ECO:0000313" key="4">
    <source>
        <dbReference type="WBParaSite" id="TCNE_0001359801-mRNA-1"/>
    </source>
</evidence>
<protein>
    <submittedName>
        <fullName evidence="4">CHK domain-containing protein</fullName>
    </submittedName>
</protein>
<dbReference type="InterPro" id="IPR012877">
    <property type="entry name" value="Dhs-27"/>
</dbReference>
<reference evidence="4" key="1">
    <citation type="submission" date="2016-06" db="UniProtKB">
        <authorList>
            <consortium name="WormBaseParasite"/>
        </authorList>
    </citation>
    <scope>IDENTIFICATION</scope>
</reference>